<evidence type="ECO:0000259" key="1">
    <source>
        <dbReference type="Pfam" id="PF00535"/>
    </source>
</evidence>
<dbReference type="AlphaFoldDB" id="A0A0A2G2M7"/>
<evidence type="ECO:0000313" key="3">
    <source>
        <dbReference type="Proteomes" id="UP000030134"/>
    </source>
</evidence>
<dbReference type="GO" id="GO:0016758">
    <property type="term" value="F:hexosyltransferase activity"/>
    <property type="evidence" value="ECO:0007669"/>
    <property type="project" value="UniProtKB-ARBA"/>
</dbReference>
<comment type="caution">
    <text evidence="2">The sequence shown here is derived from an EMBL/GenBank/DDBJ whole genome shotgun (WGS) entry which is preliminary data.</text>
</comment>
<organism evidence="2 3">
    <name type="scientific">Porphyromonas gingivicanis</name>
    <dbReference type="NCBI Taxonomy" id="266762"/>
    <lineage>
        <taxon>Bacteria</taxon>
        <taxon>Pseudomonadati</taxon>
        <taxon>Bacteroidota</taxon>
        <taxon>Bacteroidia</taxon>
        <taxon>Bacteroidales</taxon>
        <taxon>Porphyromonadaceae</taxon>
        <taxon>Porphyromonas</taxon>
    </lineage>
</organism>
<dbReference type="Proteomes" id="UP000030134">
    <property type="component" value="Unassembled WGS sequence"/>
</dbReference>
<proteinExistence type="predicted"/>
<gene>
    <name evidence="2" type="ORF">HQ36_06450</name>
</gene>
<accession>A0A0A2G2M7</accession>
<evidence type="ECO:0000313" key="2">
    <source>
        <dbReference type="EMBL" id="KGN97528.1"/>
    </source>
</evidence>
<dbReference type="STRING" id="266762.HQ36_06450"/>
<dbReference type="PANTHER" id="PTHR22916:SF3">
    <property type="entry name" value="UDP-GLCNAC:BETAGAL BETA-1,3-N-ACETYLGLUCOSAMINYLTRANSFERASE-LIKE PROTEIN 1"/>
    <property type="match status" value="1"/>
</dbReference>
<name>A0A0A2G2M7_9PORP</name>
<keyword evidence="2" id="KW-0808">Transferase</keyword>
<dbReference type="RefSeq" id="WP_036884540.1">
    <property type="nucleotide sequence ID" value="NZ_JQZW01000012.1"/>
</dbReference>
<dbReference type="Gene3D" id="3.90.550.10">
    <property type="entry name" value="Spore Coat Polysaccharide Biosynthesis Protein SpsA, Chain A"/>
    <property type="match status" value="1"/>
</dbReference>
<dbReference type="InterPro" id="IPR001173">
    <property type="entry name" value="Glyco_trans_2-like"/>
</dbReference>
<dbReference type="Pfam" id="PF00535">
    <property type="entry name" value="Glycos_transf_2"/>
    <property type="match status" value="1"/>
</dbReference>
<dbReference type="PANTHER" id="PTHR22916">
    <property type="entry name" value="GLYCOSYLTRANSFERASE"/>
    <property type="match status" value="1"/>
</dbReference>
<sequence length="243" mass="28107">MIKISIITICYNAAETIVPTLKSVQEQTYSNIEYIVIDGASKDDTLDWVRQYTPQAIITSEPDRGLYDAMNKGIRKATGDYLWFLNAGDSLRTPTTVEEVALQIEKNHTPNTPDIVYGDTMIVDSQRKDISLRRLRPPKTLKKEDFLKGMLVCHQAFIVSRRIALPYNLNYRLSSDFDWCIRMLARSQHNLWINAVIVNYLEGGLSHKHHLNSLIERFHIMRKEFGLLPTLLAHLSFIFIRKR</sequence>
<dbReference type="OrthoDB" id="9788101at2"/>
<dbReference type="EMBL" id="JQZW01000012">
    <property type="protein sequence ID" value="KGN97528.1"/>
    <property type="molecule type" value="Genomic_DNA"/>
</dbReference>
<protein>
    <submittedName>
        <fullName evidence="2">Glycosyl transferase family 2</fullName>
    </submittedName>
</protein>
<dbReference type="eggNOG" id="COG1216">
    <property type="taxonomic scope" value="Bacteria"/>
</dbReference>
<feature type="domain" description="Glycosyltransferase 2-like" evidence="1">
    <location>
        <begin position="5"/>
        <end position="162"/>
    </location>
</feature>
<dbReference type="CDD" id="cd06433">
    <property type="entry name" value="GT_2_WfgS_like"/>
    <property type="match status" value="1"/>
</dbReference>
<dbReference type="InterPro" id="IPR029044">
    <property type="entry name" value="Nucleotide-diphossugar_trans"/>
</dbReference>
<dbReference type="SUPFAM" id="SSF53448">
    <property type="entry name" value="Nucleotide-diphospho-sugar transferases"/>
    <property type="match status" value="1"/>
</dbReference>
<keyword evidence="3" id="KW-1185">Reference proteome</keyword>
<reference evidence="2 3" key="1">
    <citation type="submission" date="2014-08" db="EMBL/GenBank/DDBJ databases">
        <title>Porphyromonas gingivicanis strain:COT-022_OH1391 Genome sequencing.</title>
        <authorList>
            <person name="Wallis C."/>
            <person name="Deusch O."/>
            <person name="O'Flynn C."/>
            <person name="Davis I."/>
            <person name="Jospin G."/>
            <person name="Darling A.E."/>
            <person name="Coil D.A."/>
            <person name="Alexiev A."/>
            <person name="Horsfall A."/>
            <person name="Kirkwood N."/>
            <person name="Harris S."/>
            <person name="Eisen J.A."/>
        </authorList>
    </citation>
    <scope>NUCLEOTIDE SEQUENCE [LARGE SCALE GENOMIC DNA]</scope>
    <source>
        <strain evidence="3">COT-022 OH1391</strain>
    </source>
</reference>